<reference evidence="1 2" key="1">
    <citation type="journal article" date="2011" name="Front. Microbiol.">
        <title>Genomic signatures of strain selection and enhancement in Bacillus atrophaeus var. globigii, a historical biowarfare simulant.</title>
        <authorList>
            <person name="Gibbons H.S."/>
            <person name="Broomall S.M."/>
            <person name="McNew L.A."/>
            <person name="Daligault H."/>
            <person name="Chapman C."/>
            <person name="Bruce D."/>
            <person name="Karavis M."/>
            <person name="Krepps M."/>
            <person name="McGregor P.A."/>
            <person name="Hong C."/>
            <person name="Park K.H."/>
            <person name="Akmal A."/>
            <person name="Feldman A."/>
            <person name="Lin J.S."/>
            <person name="Chang W.E."/>
            <person name="Higgs B.W."/>
            <person name="Demirev P."/>
            <person name="Lindquist J."/>
            <person name="Liem A."/>
            <person name="Fochler E."/>
            <person name="Read T.D."/>
            <person name="Tapia R."/>
            <person name="Johnson S."/>
            <person name="Bishop-Lilly K.A."/>
            <person name="Detter C."/>
            <person name="Han C."/>
            <person name="Sozhamannan S."/>
            <person name="Rosenzweig C.N."/>
            <person name="Skowronski E.W."/>
        </authorList>
    </citation>
    <scope>NUCLEOTIDE SEQUENCE [LARGE SCALE GENOMIC DNA]</scope>
    <source>
        <strain evidence="1 2">1942</strain>
    </source>
</reference>
<gene>
    <name evidence="1" type="ordered locus">BATR1942_13715</name>
</gene>
<evidence type="ECO:0000313" key="1">
    <source>
        <dbReference type="EMBL" id="ADP33665.1"/>
    </source>
</evidence>
<dbReference type="Proteomes" id="UP000006867">
    <property type="component" value="Chromosome"/>
</dbReference>
<name>A0ABM5M0W4_BACA1</name>
<proteinExistence type="predicted"/>
<protein>
    <submittedName>
        <fullName evidence="1">Inner spore coat protein</fullName>
    </submittedName>
</protein>
<dbReference type="EMBL" id="CP002207">
    <property type="protein sequence ID" value="ADP33665.1"/>
    <property type="molecule type" value="Genomic_DNA"/>
</dbReference>
<accession>A0ABM5M0W4</accession>
<dbReference type="RefSeq" id="WP_003327148.1">
    <property type="nucleotide sequence ID" value="NC_014639.1"/>
</dbReference>
<dbReference type="Pfam" id="PF26344">
    <property type="entry name" value="YuzC"/>
    <property type="match status" value="1"/>
</dbReference>
<sequence>MRYPIPCYHVNPSAARLYRDASWRPPAYPSVNTASFIRSAKDAAGLLADAQLVIYGIAASPELSRRIIAAAQESKTETVKRLIRQTGVKSNLDVSFNPDGIHIRLLHSRSRFVVALQWS</sequence>
<evidence type="ECO:0000313" key="2">
    <source>
        <dbReference type="Proteomes" id="UP000006867"/>
    </source>
</evidence>
<organism evidence="1 2">
    <name type="scientific">Bacillus atrophaeus (strain 1942)</name>
    <dbReference type="NCBI Taxonomy" id="720555"/>
    <lineage>
        <taxon>Bacteria</taxon>
        <taxon>Bacillati</taxon>
        <taxon>Bacillota</taxon>
        <taxon>Bacilli</taxon>
        <taxon>Bacillales</taxon>
        <taxon>Bacillaceae</taxon>
        <taxon>Bacillus</taxon>
    </lineage>
</organism>
<keyword evidence="2" id="KW-1185">Reference proteome</keyword>
<dbReference type="InterPro" id="IPR058870">
    <property type="entry name" value="YuzC"/>
</dbReference>